<sequence length="117" mass="13885">MKHERIRVTKMAGELINDFLTFLKCEKIQLDIQEDPDAFRIHITGTYRYLPDERLERVKNLLCQPRNYELEEMYWSLSGESDTDAELHLVGIMTDEVTIERDVENRLLSINLVRKKS</sequence>
<name>A0A645F4T3_9ZZZZ</name>
<comment type="caution">
    <text evidence="1">The sequence shown here is derived from an EMBL/GenBank/DDBJ whole genome shotgun (WGS) entry which is preliminary data.</text>
</comment>
<evidence type="ECO:0000313" key="1">
    <source>
        <dbReference type="EMBL" id="MPN09368.1"/>
    </source>
</evidence>
<dbReference type="AlphaFoldDB" id="A0A645F4T3"/>
<gene>
    <name evidence="1" type="ORF">SDC9_156657</name>
</gene>
<reference evidence="1" key="1">
    <citation type="submission" date="2019-08" db="EMBL/GenBank/DDBJ databases">
        <authorList>
            <person name="Kucharzyk K."/>
            <person name="Murdoch R.W."/>
            <person name="Higgins S."/>
            <person name="Loffler F."/>
        </authorList>
    </citation>
    <scope>NUCLEOTIDE SEQUENCE</scope>
</reference>
<organism evidence="1">
    <name type="scientific">bioreactor metagenome</name>
    <dbReference type="NCBI Taxonomy" id="1076179"/>
    <lineage>
        <taxon>unclassified sequences</taxon>
        <taxon>metagenomes</taxon>
        <taxon>ecological metagenomes</taxon>
    </lineage>
</organism>
<protein>
    <submittedName>
        <fullName evidence="1">Uncharacterized protein</fullName>
    </submittedName>
</protein>
<proteinExistence type="predicted"/>
<accession>A0A645F4T3</accession>
<dbReference type="EMBL" id="VSSQ01055465">
    <property type="protein sequence ID" value="MPN09368.1"/>
    <property type="molecule type" value="Genomic_DNA"/>
</dbReference>